<sequence>MAENGAGTYEQILADLMDREVIHRHDRVLVQFAGEFDRDVTRRLGLTRCTFTNLAPTSASSRLPEARTADAHHMDVPDRGYDHVIGHAGLHHCSRPHEALHEMYRIAAKTVVAVENQDSPLMRVAARLGLANSYELEAVADGGGVSGGVDGTGVPNHVYRWTRREVTKTVRSFDPGRDVPVEFHSRWLIGTDRALTSSMRSLLGDDASGRAALVGAVNLGLNAVARRQGNIFGFTIRKDLAAPRPWMVAGGAAGAGVAA</sequence>
<proteinExistence type="predicted"/>
<evidence type="ECO:0000313" key="2">
    <source>
        <dbReference type="EMBL" id="GAA4807454.1"/>
    </source>
</evidence>
<dbReference type="EMBL" id="BAABHO010000057">
    <property type="protein sequence ID" value="GAA4807454.1"/>
    <property type="molecule type" value="Genomic_DNA"/>
</dbReference>
<feature type="domain" description="Methyltransferase type 11" evidence="1">
    <location>
        <begin position="61"/>
        <end position="108"/>
    </location>
</feature>
<dbReference type="InterPro" id="IPR029063">
    <property type="entry name" value="SAM-dependent_MTases_sf"/>
</dbReference>
<keyword evidence="3" id="KW-1185">Reference proteome</keyword>
<dbReference type="SUPFAM" id="SSF53335">
    <property type="entry name" value="S-adenosyl-L-methionine-dependent methyltransferases"/>
    <property type="match status" value="1"/>
</dbReference>
<reference evidence="3" key="1">
    <citation type="journal article" date="2019" name="Int. J. Syst. Evol. Microbiol.">
        <title>The Global Catalogue of Microorganisms (GCM) 10K type strain sequencing project: providing services to taxonomists for standard genome sequencing and annotation.</title>
        <authorList>
            <consortium name="The Broad Institute Genomics Platform"/>
            <consortium name="The Broad Institute Genome Sequencing Center for Infectious Disease"/>
            <person name="Wu L."/>
            <person name="Ma J."/>
        </authorList>
    </citation>
    <scope>NUCLEOTIDE SEQUENCE [LARGE SCALE GENOMIC DNA]</scope>
    <source>
        <strain evidence="3">JCM 17979</strain>
    </source>
</reference>
<dbReference type="Pfam" id="PF08241">
    <property type="entry name" value="Methyltransf_11"/>
    <property type="match status" value="1"/>
</dbReference>
<dbReference type="Proteomes" id="UP001500928">
    <property type="component" value="Unassembled WGS sequence"/>
</dbReference>
<organism evidence="2 3">
    <name type="scientific">Actinomycetospora chlora</name>
    <dbReference type="NCBI Taxonomy" id="663608"/>
    <lineage>
        <taxon>Bacteria</taxon>
        <taxon>Bacillati</taxon>
        <taxon>Actinomycetota</taxon>
        <taxon>Actinomycetes</taxon>
        <taxon>Pseudonocardiales</taxon>
        <taxon>Pseudonocardiaceae</taxon>
        <taxon>Actinomycetospora</taxon>
    </lineage>
</organism>
<gene>
    <name evidence="2" type="ORF">GCM10023200_51350</name>
</gene>
<accession>A0ABP9CDI2</accession>
<evidence type="ECO:0000259" key="1">
    <source>
        <dbReference type="Pfam" id="PF08241"/>
    </source>
</evidence>
<evidence type="ECO:0000313" key="3">
    <source>
        <dbReference type="Proteomes" id="UP001500928"/>
    </source>
</evidence>
<name>A0ABP9CDI2_9PSEU</name>
<dbReference type="Gene3D" id="3.40.50.150">
    <property type="entry name" value="Vaccinia Virus protein VP39"/>
    <property type="match status" value="1"/>
</dbReference>
<protein>
    <recommendedName>
        <fullName evidence="1">Methyltransferase type 11 domain-containing protein</fullName>
    </recommendedName>
</protein>
<dbReference type="RefSeq" id="WP_345422643.1">
    <property type="nucleotide sequence ID" value="NZ_BAABHO010000057.1"/>
</dbReference>
<comment type="caution">
    <text evidence="2">The sequence shown here is derived from an EMBL/GenBank/DDBJ whole genome shotgun (WGS) entry which is preliminary data.</text>
</comment>
<dbReference type="InterPro" id="IPR013216">
    <property type="entry name" value="Methyltransf_11"/>
</dbReference>